<gene>
    <name evidence="2" type="ORF">I5E68_06730</name>
</gene>
<feature type="transmembrane region" description="Helical" evidence="1">
    <location>
        <begin position="12"/>
        <end position="41"/>
    </location>
</feature>
<reference evidence="2" key="1">
    <citation type="submission" date="2020-11" db="EMBL/GenBank/DDBJ databases">
        <title>Novosphingobium aureum sp. nov., a marine bacterium isolated from sediment of a salt flat.</title>
        <authorList>
            <person name="Yoo Y."/>
            <person name="Kim J.-J."/>
        </authorList>
    </citation>
    <scope>NUCLEOTIDE SEQUENCE</scope>
    <source>
        <strain evidence="2">YJ-S2-02</strain>
    </source>
</reference>
<keyword evidence="1" id="KW-0812">Transmembrane</keyword>
<evidence type="ECO:0000313" key="2">
    <source>
        <dbReference type="EMBL" id="MBH0112645.1"/>
    </source>
</evidence>
<dbReference type="EMBL" id="JADZGI010000001">
    <property type="protein sequence ID" value="MBH0112645.1"/>
    <property type="molecule type" value="Genomic_DNA"/>
</dbReference>
<protein>
    <submittedName>
        <fullName evidence="2">Uncharacterized protein</fullName>
    </submittedName>
</protein>
<evidence type="ECO:0000256" key="1">
    <source>
        <dbReference type="SAM" id="Phobius"/>
    </source>
</evidence>
<accession>A0A931MKN4</accession>
<keyword evidence="1" id="KW-1133">Transmembrane helix</keyword>
<keyword evidence="3" id="KW-1185">Reference proteome</keyword>
<proteinExistence type="predicted"/>
<organism evidence="2 3">
    <name type="scientific">Novosphingobium aureum</name>
    <dbReference type="NCBI Taxonomy" id="2792964"/>
    <lineage>
        <taxon>Bacteria</taxon>
        <taxon>Pseudomonadati</taxon>
        <taxon>Pseudomonadota</taxon>
        <taxon>Alphaproteobacteria</taxon>
        <taxon>Sphingomonadales</taxon>
        <taxon>Sphingomonadaceae</taxon>
        <taxon>Novosphingobium</taxon>
    </lineage>
</organism>
<dbReference type="AlphaFoldDB" id="A0A931MKN4"/>
<dbReference type="RefSeq" id="WP_197162304.1">
    <property type="nucleotide sequence ID" value="NZ_JADZGI010000001.1"/>
</dbReference>
<evidence type="ECO:0000313" key="3">
    <source>
        <dbReference type="Proteomes" id="UP000617634"/>
    </source>
</evidence>
<sequence length="55" mass="5496">MAKAEPAKFSFGIIGGLLAGVIFDNIALGLLIGIVAGVGFANFGAKESGADEEVE</sequence>
<comment type="caution">
    <text evidence="2">The sequence shown here is derived from an EMBL/GenBank/DDBJ whole genome shotgun (WGS) entry which is preliminary data.</text>
</comment>
<name>A0A931MKN4_9SPHN</name>
<keyword evidence="1" id="KW-0472">Membrane</keyword>
<dbReference type="Proteomes" id="UP000617634">
    <property type="component" value="Unassembled WGS sequence"/>
</dbReference>